<dbReference type="OrthoDB" id="3863715at2759"/>
<dbReference type="InterPro" id="IPR043502">
    <property type="entry name" value="DNA/RNA_pol_sf"/>
</dbReference>
<keyword evidence="2" id="KW-1185">Reference proteome</keyword>
<reference evidence="1" key="1">
    <citation type="submission" date="2020-04" db="EMBL/GenBank/DDBJ databases">
        <authorList>
            <person name="Alioto T."/>
            <person name="Alioto T."/>
            <person name="Gomez Garrido J."/>
        </authorList>
    </citation>
    <scope>NUCLEOTIDE SEQUENCE</scope>
    <source>
        <strain evidence="1">A484AB</strain>
    </source>
</reference>
<dbReference type="PANTHER" id="PTHR37984:SF5">
    <property type="entry name" value="PROTEIN NYNRIN-LIKE"/>
    <property type="match status" value="1"/>
</dbReference>
<organism evidence="1 2">
    <name type="scientific">Paramuricea clavata</name>
    <name type="common">Red gorgonian</name>
    <name type="synonym">Violescent sea-whip</name>
    <dbReference type="NCBI Taxonomy" id="317549"/>
    <lineage>
        <taxon>Eukaryota</taxon>
        <taxon>Metazoa</taxon>
        <taxon>Cnidaria</taxon>
        <taxon>Anthozoa</taxon>
        <taxon>Octocorallia</taxon>
        <taxon>Malacalcyonacea</taxon>
        <taxon>Plexauridae</taxon>
        <taxon>Paramuricea</taxon>
    </lineage>
</organism>
<evidence type="ECO:0000313" key="1">
    <source>
        <dbReference type="EMBL" id="CAB4024707.1"/>
    </source>
</evidence>
<gene>
    <name evidence="1" type="ORF">PACLA_8A073515</name>
</gene>
<name>A0A7D9J9K1_PARCT</name>
<proteinExistence type="predicted"/>
<evidence type="ECO:0000313" key="2">
    <source>
        <dbReference type="Proteomes" id="UP001152795"/>
    </source>
</evidence>
<dbReference type="EMBL" id="CACRXK020013190">
    <property type="protein sequence ID" value="CAB4024707.1"/>
    <property type="molecule type" value="Genomic_DNA"/>
</dbReference>
<sequence>MPRRGILVVKDSANDAMRARKRDVPGLLGMNVLCEMGQVLAKFEGKEFLASSITTIPDTVVLNTLPRTRIGVVHAVSNIESGVEFKRVSVNEEMITVQDSENTSIPDVVDNTECPCNGLFPEQRENLDALLNKHASVFSKSDDDFGYTETVKHKIRTEDDIPVTQPYRRIPPNQYQEVKEHIQKLLDSSVIRESHSPYASPIVLVRKKNGSFACALIIESSA</sequence>
<dbReference type="Gene3D" id="3.10.10.10">
    <property type="entry name" value="HIV Type 1 Reverse Transcriptase, subunit A, domain 1"/>
    <property type="match status" value="1"/>
</dbReference>
<dbReference type="AlphaFoldDB" id="A0A7D9J9K1"/>
<accession>A0A7D9J9K1</accession>
<protein>
    <submittedName>
        <fullName evidence="1">Uncharacterized protein</fullName>
    </submittedName>
</protein>
<dbReference type="Proteomes" id="UP001152795">
    <property type="component" value="Unassembled WGS sequence"/>
</dbReference>
<dbReference type="SUPFAM" id="SSF56672">
    <property type="entry name" value="DNA/RNA polymerases"/>
    <property type="match status" value="1"/>
</dbReference>
<comment type="caution">
    <text evidence="1">The sequence shown here is derived from an EMBL/GenBank/DDBJ whole genome shotgun (WGS) entry which is preliminary data.</text>
</comment>
<dbReference type="PANTHER" id="PTHR37984">
    <property type="entry name" value="PROTEIN CBG26694"/>
    <property type="match status" value="1"/>
</dbReference>
<dbReference type="InterPro" id="IPR050951">
    <property type="entry name" value="Retrovirus_Pol_polyprotein"/>
</dbReference>